<evidence type="ECO:0000313" key="4">
    <source>
        <dbReference type="Proteomes" id="UP000199019"/>
    </source>
</evidence>
<dbReference type="Proteomes" id="UP000199019">
    <property type="component" value="Unassembled WGS sequence"/>
</dbReference>
<dbReference type="AlphaFoldDB" id="A0A1H9UJ29"/>
<dbReference type="InterPro" id="IPR011251">
    <property type="entry name" value="Luciferase-like_dom"/>
</dbReference>
<proteinExistence type="predicted"/>
<dbReference type="PANTHER" id="PTHR30137">
    <property type="entry name" value="LUCIFERASE-LIKE MONOOXYGENASE"/>
    <property type="match status" value="1"/>
</dbReference>
<comment type="similarity">
    <text evidence="1">To bacterial alkanal monooxygenase alpha and beta chains.</text>
</comment>
<name>A0A1H9UJ29_9MICO</name>
<organism evidence="3 4">
    <name type="scientific">Pedococcus cremeus</name>
    <dbReference type="NCBI Taxonomy" id="587636"/>
    <lineage>
        <taxon>Bacteria</taxon>
        <taxon>Bacillati</taxon>
        <taxon>Actinomycetota</taxon>
        <taxon>Actinomycetes</taxon>
        <taxon>Micrococcales</taxon>
        <taxon>Intrasporangiaceae</taxon>
        <taxon>Pedococcus</taxon>
    </lineage>
</organism>
<feature type="domain" description="Luciferase-like" evidence="2">
    <location>
        <begin position="29"/>
        <end position="325"/>
    </location>
</feature>
<dbReference type="InterPro" id="IPR050766">
    <property type="entry name" value="Bact_Lucif_Oxidored"/>
</dbReference>
<dbReference type="Pfam" id="PF00296">
    <property type="entry name" value="Bac_luciferase"/>
    <property type="match status" value="1"/>
</dbReference>
<dbReference type="InterPro" id="IPR036661">
    <property type="entry name" value="Luciferase-like_sf"/>
</dbReference>
<dbReference type="GO" id="GO:0016705">
    <property type="term" value="F:oxidoreductase activity, acting on paired donors, with incorporation or reduction of molecular oxygen"/>
    <property type="evidence" value="ECO:0007669"/>
    <property type="project" value="InterPro"/>
</dbReference>
<gene>
    <name evidence="3" type="ORF">SAMN05216199_1933</name>
</gene>
<evidence type="ECO:0000259" key="2">
    <source>
        <dbReference type="Pfam" id="PF00296"/>
    </source>
</evidence>
<dbReference type="NCBIfam" id="TIGR03558">
    <property type="entry name" value="oxido_grp_1"/>
    <property type="match status" value="1"/>
</dbReference>
<reference evidence="4" key="1">
    <citation type="submission" date="2016-10" db="EMBL/GenBank/DDBJ databases">
        <authorList>
            <person name="Varghese N."/>
            <person name="Submissions S."/>
        </authorList>
    </citation>
    <scope>NUCLEOTIDE SEQUENCE [LARGE SCALE GENOMIC DNA]</scope>
    <source>
        <strain evidence="4">CGMCC 1.6963</strain>
    </source>
</reference>
<dbReference type="EMBL" id="FOHB01000003">
    <property type="protein sequence ID" value="SES09043.1"/>
    <property type="molecule type" value="Genomic_DNA"/>
</dbReference>
<sequence>MAGIGIPTGRATLATVVSAPALPLSLLDFVDVPAGVPAPQAIERTVRTAQTADRLGYARFWISEHHSFAGLASSSPEILISHIAGATSGIRVGAAGIMLPNHSPLKVAEWFKTLEMLHPGRIDLGLGRAPGTDQLTAFALRRSREALTADDFPQQAAELIAFLTDTWPDGHPFEAVKATPVVETQPELLMLGSSGWGSSFAAANGMTTVFAHHMSPELAVAALRAYRENFVPSDLGSEPRVIVSALALASEDPEVAEEFRAGWALGMRRIRSGDTTRPTLEEVRAFRRSDEWARLAPSLAGRVFAGRPDEVREGLTALAKEAGADELTLVCPTPDHDAKLRSLELLAGEFGLSPR</sequence>
<dbReference type="Gene3D" id="3.20.20.30">
    <property type="entry name" value="Luciferase-like domain"/>
    <property type="match status" value="1"/>
</dbReference>
<dbReference type="GO" id="GO:0005829">
    <property type="term" value="C:cytosol"/>
    <property type="evidence" value="ECO:0007669"/>
    <property type="project" value="TreeGrafter"/>
</dbReference>
<dbReference type="STRING" id="587636.SAMN05216199_1933"/>
<evidence type="ECO:0000256" key="1">
    <source>
        <dbReference type="ARBA" id="ARBA00007789"/>
    </source>
</evidence>
<dbReference type="SUPFAM" id="SSF51679">
    <property type="entry name" value="Bacterial luciferase-like"/>
    <property type="match status" value="1"/>
</dbReference>
<keyword evidence="4" id="KW-1185">Reference proteome</keyword>
<dbReference type="PANTHER" id="PTHR30137:SF6">
    <property type="entry name" value="LUCIFERASE-LIKE MONOOXYGENASE"/>
    <property type="match status" value="1"/>
</dbReference>
<accession>A0A1H9UJ29</accession>
<protein>
    <submittedName>
        <fullName evidence="3">Luciferase family oxidoreductase, group 1</fullName>
    </submittedName>
</protein>
<evidence type="ECO:0000313" key="3">
    <source>
        <dbReference type="EMBL" id="SES09043.1"/>
    </source>
</evidence>
<dbReference type="InterPro" id="IPR019949">
    <property type="entry name" value="CmoO-like"/>
</dbReference>